<keyword evidence="1" id="KW-0418">Kinase</keyword>
<gene>
    <name evidence="1" type="ORF">SPI_08552</name>
</gene>
<dbReference type="OrthoDB" id="4847384at2759"/>
<keyword evidence="2" id="KW-1185">Reference proteome</keyword>
<dbReference type="Proteomes" id="UP000076874">
    <property type="component" value="Unassembled WGS sequence"/>
</dbReference>
<keyword evidence="1" id="KW-0808">Transferase</keyword>
<sequence>MEDFEYRFPRQVQFRLGLSYIKALAEPINEMFPHVFRATLIETAWHRFVRAFLPSFPSLVQRVVRTLWPRYALPACVVLKKLRDPFAGRKQIVCLKDEFANEKAMYQRLAFLQGKRIPVLYGETRCDGKRTLALSYIPGVTPVAQTPPRLTAEAFEERMRAAVGDFSERGLELDDVSLLNVMLIDDRIMFVDLELVFEADPGTLQSITKSTIAEFTNRYKSYLRTADKEWLDGGMSEFEHVQCFEHMQ</sequence>
<organism evidence="1 2">
    <name type="scientific">Niveomyces insectorum RCEF 264</name>
    <dbReference type="NCBI Taxonomy" id="1081102"/>
    <lineage>
        <taxon>Eukaryota</taxon>
        <taxon>Fungi</taxon>
        <taxon>Dikarya</taxon>
        <taxon>Ascomycota</taxon>
        <taxon>Pezizomycotina</taxon>
        <taxon>Sordariomycetes</taxon>
        <taxon>Hypocreomycetidae</taxon>
        <taxon>Hypocreales</taxon>
        <taxon>Cordycipitaceae</taxon>
        <taxon>Niveomyces</taxon>
    </lineage>
</organism>
<evidence type="ECO:0000313" key="1">
    <source>
        <dbReference type="EMBL" id="OAA55048.1"/>
    </source>
</evidence>
<name>A0A167N2L2_9HYPO</name>
<comment type="caution">
    <text evidence="1">The sequence shown here is derived from an EMBL/GenBank/DDBJ whole genome shotgun (WGS) entry which is preliminary data.</text>
</comment>
<reference evidence="1 2" key="1">
    <citation type="journal article" date="2016" name="Genome Biol. Evol.">
        <title>Divergent and convergent evolution of fungal pathogenicity.</title>
        <authorList>
            <person name="Shang Y."/>
            <person name="Xiao G."/>
            <person name="Zheng P."/>
            <person name="Cen K."/>
            <person name="Zhan S."/>
            <person name="Wang C."/>
        </authorList>
    </citation>
    <scope>NUCLEOTIDE SEQUENCE [LARGE SCALE GENOMIC DNA]</scope>
    <source>
        <strain evidence="1 2">RCEF 264</strain>
    </source>
</reference>
<dbReference type="AlphaFoldDB" id="A0A167N2L2"/>
<dbReference type="GO" id="GO:0016301">
    <property type="term" value="F:kinase activity"/>
    <property type="evidence" value="ECO:0007669"/>
    <property type="project" value="UniProtKB-KW"/>
</dbReference>
<dbReference type="SUPFAM" id="SSF56112">
    <property type="entry name" value="Protein kinase-like (PK-like)"/>
    <property type="match status" value="1"/>
</dbReference>
<evidence type="ECO:0000313" key="2">
    <source>
        <dbReference type="Proteomes" id="UP000076874"/>
    </source>
</evidence>
<dbReference type="EMBL" id="AZHD01000021">
    <property type="protein sequence ID" value="OAA55048.1"/>
    <property type="molecule type" value="Genomic_DNA"/>
</dbReference>
<proteinExistence type="predicted"/>
<dbReference type="InterPro" id="IPR011009">
    <property type="entry name" value="Kinase-like_dom_sf"/>
</dbReference>
<protein>
    <submittedName>
        <fullName evidence="1">Protein kinase-like domain protein</fullName>
    </submittedName>
</protein>
<accession>A0A167N2L2</accession>